<comment type="caution">
    <text evidence="2">The sequence shown here is derived from an EMBL/GenBank/DDBJ whole genome shotgun (WGS) entry which is preliminary data.</text>
</comment>
<organism evidence="2 3">
    <name type="scientific">Allacma fusca</name>
    <dbReference type="NCBI Taxonomy" id="39272"/>
    <lineage>
        <taxon>Eukaryota</taxon>
        <taxon>Metazoa</taxon>
        <taxon>Ecdysozoa</taxon>
        <taxon>Arthropoda</taxon>
        <taxon>Hexapoda</taxon>
        <taxon>Collembola</taxon>
        <taxon>Symphypleona</taxon>
        <taxon>Sminthuridae</taxon>
        <taxon>Allacma</taxon>
    </lineage>
</organism>
<dbReference type="EMBL" id="CAJVCH010542594">
    <property type="protein sequence ID" value="CAG7827194.1"/>
    <property type="molecule type" value="Genomic_DNA"/>
</dbReference>
<gene>
    <name evidence="2" type="ORF">AFUS01_LOCUS37193</name>
</gene>
<feature type="region of interest" description="Disordered" evidence="1">
    <location>
        <begin position="1"/>
        <end position="151"/>
    </location>
</feature>
<feature type="compositionally biased region" description="Acidic residues" evidence="1">
    <location>
        <begin position="59"/>
        <end position="75"/>
    </location>
</feature>
<keyword evidence="3" id="KW-1185">Reference proteome</keyword>
<protein>
    <submittedName>
        <fullName evidence="2">Uncharacterized protein</fullName>
    </submittedName>
</protein>
<feature type="non-terminal residue" evidence="2">
    <location>
        <position position="151"/>
    </location>
</feature>
<feature type="non-terminal residue" evidence="2">
    <location>
        <position position="1"/>
    </location>
</feature>
<reference evidence="2" key="1">
    <citation type="submission" date="2021-06" db="EMBL/GenBank/DDBJ databases">
        <authorList>
            <person name="Hodson N. C."/>
            <person name="Mongue J. A."/>
            <person name="Jaron S. K."/>
        </authorList>
    </citation>
    <scope>NUCLEOTIDE SEQUENCE</scope>
</reference>
<name>A0A8J2LPT3_9HEXA</name>
<evidence type="ECO:0000256" key="1">
    <source>
        <dbReference type="SAM" id="MobiDB-lite"/>
    </source>
</evidence>
<proteinExistence type="predicted"/>
<evidence type="ECO:0000313" key="3">
    <source>
        <dbReference type="Proteomes" id="UP000708208"/>
    </source>
</evidence>
<dbReference type="Proteomes" id="UP000708208">
    <property type="component" value="Unassembled WGS sequence"/>
</dbReference>
<accession>A0A8J2LPT3</accession>
<dbReference type="AlphaFoldDB" id="A0A8J2LPT3"/>
<evidence type="ECO:0000313" key="2">
    <source>
        <dbReference type="EMBL" id="CAG7827194.1"/>
    </source>
</evidence>
<sequence length="151" mass="17241">PMSSQRDEEMEENGEEKEDHPRRPHPLAFPETDTPSTYHPHLHANRQRPVVSQSPNDQYEYEQGDLLETENEENLFSEKSKVGMSGDDEEGVRQRIRFPVPSGVFTAPDDTEVPKGEYPTTRPIQLPKLSLNPPPIPEVNEILMKPKDEGK</sequence>